<feature type="compositionally biased region" description="Low complexity" evidence="1">
    <location>
        <begin position="176"/>
        <end position="192"/>
    </location>
</feature>
<comment type="caution">
    <text evidence="2">The sequence shown here is derived from an EMBL/GenBank/DDBJ whole genome shotgun (WGS) entry which is preliminary data.</text>
</comment>
<name>A0AAW0Z6F2_9TREE</name>
<evidence type="ECO:0000256" key="1">
    <source>
        <dbReference type="SAM" id="MobiDB-lite"/>
    </source>
</evidence>
<feature type="compositionally biased region" description="Basic and acidic residues" evidence="1">
    <location>
        <begin position="61"/>
        <end position="72"/>
    </location>
</feature>
<dbReference type="KEGG" id="kne:92177630"/>
<dbReference type="RefSeq" id="XP_066806048.1">
    <property type="nucleotide sequence ID" value="XM_066943506.1"/>
</dbReference>
<feature type="compositionally biased region" description="Basic and acidic residues" evidence="1">
    <location>
        <begin position="140"/>
        <end position="166"/>
    </location>
</feature>
<sequence length="373" mass="40164">MPSVISQTGNSSKSYAPLADEINPPFGNTAPAPSVTRNGTIVYSKRSVSSTSTDSTDSDDLERVGAHLRNDSEETLSPRPSRKGKEKARMDPLAEDSGDIGEVRRISVKGKERAWDVELGTETIDGQSDQYPPLNEAEEEEKRIRDNLARIAAKDMAKRKAARESRVLPTSPNPASPRSSSSTTSFSRRPFSLVESVSKRGSLMGLVEGMWPGSPRKDNRGWTDGELPTSHPPRESEAPYANPYDPQPTFSPVPRMVISPTSPPGPSPFNDPAPPRPTVGPAHSYTSPRRPSLTSGDSAASPLASPTDGVGFSYGGPTWRGGQAVQQEDGSPHSSRLVGDKWWHALCAWGADLDGGHDDEVQGRQAGRTNPFE</sequence>
<reference evidence="2 3" key="1">
    <citation type="journal article" date="2024" name="bioRxiv">
        <title>Comparative genomics of Cryptococcus and Kwoniella reveals pathogenesis evolution and contrasting karyotype dynamics via intercentromeric recombination or chromosome fusion.</title>
        <authorList>
            <person name="Coelho M.A."/>
            <person name="David-Palma M."/>
            <person name="Shea T."/>
            <person name="Bowers K."/>
            <person name="McGinley-Smith S."/>
            <person name="Mohammad A.W."/>
            <person name="Gnirke A."/>
            <person name="Yurkov A.M."/>
            <person name="Nowrousian M."/>
            <person name="Sun S."/>
            <person name="Cuomo C.A."/>
            <person name="Heitman J."/>
        </authorList>
    </citation>
    <scope>NUCLEOTIDE SEQUENCE [LARGE SCALE GENOMIC DNA]</scope>
    <source>
        <strain evidence="2 3">CBS 13917</strain>
    </source>
</reference>
<dbReference type="GeneID" id="92177630"/>
<dbReference type="AlphaFoldDB" id="A0AAW0Z6F2"/>
<gene>
    <name evidence="2" type="ORF">IAR55_000370</name>
</gene>
<feature type="compositionally biased region" description="Pro residues" evidence="1">
    <location>
        <begin position="261"/>
        <end position="278"/>
    </location>
</feature>
<evidence type="ECO:0000313" key="3">
    <source>
        <dbReference type="Proteomes" id="UP001388673"/>
    </source>
</evidence>
<organism evidence="2 3">
    <name type="scientific">Kwoniella newhampshirensis</name>
    <dbReference type="NCBI Taxonomy" id="1651941"/>
    <lineage>
        <taxon>Eukaryota</taxon>
        <taxon>Fungi</taxon>
        <taxon>Dikarya</taxon>
        <taxon>Basidiomycota</taxon>
        <taxon>Agaricomycotina</taxon>
        <taxon>Tremellomycetes</taxon>
        <taxon>Tremellales</taxon>
        <taxon>Cryptococcaceae</taxon>
        <taxon>Kwoniella</taxon>
    </lineage>
</organism>
<evidence type="ECO:0000313" key="2">
    <source>
        <dbReference type="EMBL" id="KAK8869802.1"/>
    </source>
</evidence>
<feature type="compositionally biased region" description="Polar residues" evidence="1">
    <location>
        <begin position="284"/>
        <end position="298"/>
    </location>
</feature>
<dbReference type="EMBL" id="JBCAWK010000001">
    <property type="protein sequence ID" value="KAK8869802.1"/>
    <property type="molecule type" value="Genomic_DNA"/>
</dbReference>
<feature type="compositionally biased region" description="Polar residues" evidence="1">
    <location>
        <begin position="324"/>
        <end position="334"/>
    </location>
</feature>
<feature type="region of interest" description="Disordered" evidence="1">
    <location>
        <begin position="117"/>
        <end position="337"/>
    </location>
</feature>
<feature type="compositionally biased region" description="Polar residues" evidence="1">
    <location>
        <begin position="1"/>
        <end position="14"/>
    </location>
</feature>
<dbReference type="Proteomes" id="UP001388673">
    <property type="component" value="Unassembled WGS sequence"/>
</dbReference>
<accession>A0AAW0Z6F2</accession>
<feature type="region of interest" description="Disordered" evidence="1">
    <location>
        <begin position="1"/>
        <end position="105"/>
    </location>
</feature>
<keyword evidence="3" id="KW-1185">Reference proteome</keyword>
<protein>
    <submittedName>
        <fullName evidence="2">Uncharacterized protein</fullName>
    </submittedName>
</protein>
<proteinExistence type="predicted"/>
<feature type="region of interest" description="Disordered" evidence="1">
    <location>
        <begin position="352"/>
        <end position="373"/>
    </location>
</feature>